<dbReference type="EMBL" id="JNBS01000326">
    <property type="protein sequence ID" value="OQS06593.1"/>
    <property type="molecule type" value="Genomic_DNA"/>
</dbReference>
<dbReference type="PANTHER" id="PTHR11219:SF69">
    <property type="entry name" value="TENEURIN-A"/>
    <property type="match status" value="1"/>
</dbReference>
<dbReference type="InterPro" id="IPR000742">
    <property type="entry name" value="EGF"/>
</dbReference>
<dbReference type="InterPro" id="IPR013111">
    <property type="entry name" value="EGF_extracell"/>
</dbReference>
<dbReference type="InterPro" id="IPR051216">
    <property type="entry name" value="Teneurin"/>
</dbReference>
<feature type="chain" id="PRO_5013071371" evidence="6">
    <location>
        <begin position="19"/>
        <end position="1319"/>
    </location>
</feature>
<proteinExistence type="predicted"/>
<dbReference type="STRING" id="74557.A0A1W0A8H2"/>
<dbReference type="InterPro" id="IPR049202">
    <property type="entry name" value="DUF6817"/>
</dbReference>
<dbReference type="Gene3D" id="2.10.25.10">
    <property type="entry name" value="Laminin"/>
    <property type="match status" value="1"/>
</dbReference>
<keyword evidence="1 4" id="KW-0245">EGF-like domain</keyword>
<dbReference type="PROSITE" id="PS01186">
    <property type="entry name" value="EGF_2"/>
    <property type="match status" value="3"/>
</dbReference>
<comment type="caution">
    <text evidence="4">Lacks conserved residue(s) required for the propagation of feature annotation.</text>
</comment>
<comment type="caution">
    <text evidence="8">The sequence shown here is derived from an EMBL/GenBank/DDBJ whole genome shotgun (WGS) entry which is preliminary data.</text>
</comment>
<reference evidence="8 9" key="1">
    <citation type="journal article" date="2014" name="Genome Biol. Evol.">
        <title>The secreted proteins of Achlya hypogyna and Thraustotheca clavata identify the ancestral oomycete secretome and reveal gene acquisitions by horizontal gene transfer.</title>
        <authorList>
            <person name="Misner I."/>
            <person name="Blouin N."/>
            <person name="Leonard G."/>
            <person name="Richards T.A."/>
            <person name="Lane C.E."/>
        </authorList>
    </citation>
    <scope>NUCLEOTIDE SEQUENCE [LARGE SCALE GENOMIC DNA]</scope>
    <source>
        <strain evidence="8 9">ATCC 34112</strain>
    </source>
</reference>
<evidence type="ECO:0000256" key="6">
    <source>
        <dbReference type="SAM" id="SignalP"/>
    </source>
</evidence>
<feature type="domain" description="EGF-like" evidence="7">
    <location>
        <begin position="703"/>
        <end position="739"/>
    </location>
</feature>
<evidence type="ECO:0000256" key="4">
    <source>
        <dbReference type="PROSITE-ProRule" id="PRU00076"/>
    </source>
</evidence>
<dbReference type="Pfam" id="PF07974">
    <property type="entry name" value="EGF_2"/>
    <property type="match status" value="2"/>
</dbReference>
<feature type="disulfide bond" evidence="4">
    <location>
        <begin position="729"/>
        <end position="738"/>
    </location>
</feature>
<dbReference type="SMART" id="SM00181">
    <property type="entry name" value="EGF"/>
    <property type="match status" value="5"/>
</dbReference>
<evidence type="ECO:0000313" key="9">
    <source>
        <dbReference type="Proteomes" id="UP000243217"/>
    </source>
</evidence>
<keyword evidence="6" id="KW-0732">Signal</keyword>
<evidence type="ECO:0000256" key="2">
    <source>
        <dbReference type="ARBA" id="ARBA00022737"/>
    </source>
</evidence>
<keyword evidence="3 4" id="KW-1015">Disulfide bond</keyword>
<dbReference type="Pfam" id="PF20680">
    <property type="entry name" value="DUF6817"/>
    <property type="match status" value="1"/>
</dbReference>
<dbReference type="PANTHER" id="PTHR11219">
    <property type="entry name" value="TENEURIN AND N-ACETYLGLUCOSAMINE-1-PHOSPHODIESTER ALPHA-N-ACETYLGLUCOSAMINIDASE"/>
    <property type="match status" value="1"/>
</dbReference>
<dbReference type="Proteomes" id="UP000243217">
    <property type="component" value="Unassembled WGS sequence"/>
</dbReference>
<dbReference type="PROSITE" id="PS00022">
    <property type="entry name" value="EGF_1"/>
    <property type="match status" value="2"/>
</dbReference>
<feature type="region of interest" description="Disordered" evidence="5">
    <location>
        <begin position="1037"/>
        <end position="1057"/>
    </location>
</feature>
<feature type="signal peptide" evidence="6">
    <location>
        <begin position="1"/>
        <end position="18"/>
    </location>
</feature>
<feature type="compositionally biased region" description="Polar residues" evidence="5">
    <location>
        <begin position="1042"/>
        <end position="1057"/>
    </location>
</feature>
<keyword evidence="2" id="KW-0677">Repeat</keyword>
<name>A0A1W0A8H2_9STRA</name>
<evidence type="ECO:0000256" key="3">
    <source>
        <dbReference type="ARBA" id="ARBA00023157"/>
    </source>
</evidence>
<evidence type="ECO:0000256" key="1">
    <source>
        <dbReference type="ARBA" id="ARBA00022536"/>
    </source>
</evidence>
<evidence type="ECO:0000256" key="5">
    <source>
        <dbReference type="SAM" id="MobiDB-lite"/>
    </source>
</evidence>
<sequence length="1319" mass="139746">MNLLWTTTIVVILNLCEGKCRNACSGHGFCNTFNVCACQRGFLGGDCSQMQCPLGKAWGVITGTDVAHSMAECSGRGICDRTTGVCTCQLGFQGSACQQVACSSSCSGRGQCLTLQQLAATPLIAMNLYNQPPYQYSPLVMWDADMIQGCLCDGTNTGFDCALKQCHLGDDPMTTGQTEEIQLIQCSASYLGHQIVLQFDSALTAGSFVLNFGVQRTDPISYNAPADNALGTSMREMLQSLSIIPSVSVAQSVTSNSITWDIVFPPTATEQHIFRPTWRVVEVQQFFCAADSGFLTITYGSQAFSNIPFSASTSVLQTTLQTFYKIGAVTVSYSTGTTLCNALGNYVTIAFNLMRDRNNIGDLPALLIDATNQNQPNALAWGLNAPVVDKQAIELVKGIDTCYVPEVQSIACCATSGFFAITFEGRTLSNLPFNIAPTELKTQLLATLTQLLEIDVVYSTGSAACSLLAPANVISITFAVVTTNGPAGNGVLSPITTDFTNGGVSGLAHTSPNLLRLSTTATQVVRGARCVPLNANYAAQPTAQITSKIIQGGGAFTIAFRGATTLPIQAAASPSDVAKALLRLPTLKGIDVIFTSGEACSTPPNIIRLNFTGDFGILPSVSAVPTSNAVAINVYTGGAIEPTTSMASVSSTKESLECSSRGTCDAALTGACTCFSGYTASDGRGNPASAIMRRDDCGAPIITVSSCPGDVPCSGHGICSGPPSYACTCAKGWRNGDCSQRLCPQGLSWFSYPSGNNLAHRDMIECSGVGSCDRATATCSCQTPFKGGACELMACGGVNTPCSGGGQCLTLNEIAPLTTVNGVPAGFTYGADPNNPSTWDAFKIQSCVCDALHSGYDCSQLTCPYGDDPNTYLDVMEVQYAQCIATSGTFALTFRGLTTSDIAWDADLSTVQTALNAITSGVTVQFSGANTVACSTSGVVLGITFLLDYGALPCLVPNNALLVDLINGNGQPGSATLNVACGGTIIAGFTSVVGTRENAICSNHGVCDRTTGTCICEPFFASSDGLGGPGTRGDCGYRKQFNDQSTSSPNPRSSGTMRATQVLRQHVVDAWKANLASIVPQNRISAWAKNDAALHKFLQTSIPEALQHTGEASFDEHLVGVQTLLRVFGADEDVCTAGLFHSIYGTEGFQGYKFPISDRPKIRSLIGHRAERLAWMFCVVDRHSFDKAVFDEVKKPTSLTSRIEFGRFEIPINSNEEWLDFMELVLADWMDQVEGAAKRANPLFEWDVGHAWSYRRTAYHAMSTILGRTRGDRGARIQEIVHAIYATEPQATRHLVQEVTPPMSEAAKEAREAIASQNL</sequence>
<dbReference type="PROSITE" id="PS50026">
    <property type="entry name" value="EGF_3"/>
    <property type="match status" value="1"/>
</dbReference>
<evidence type="ECO:0000259" key="7">
    <source>
        <dbReference type="PROSITE" id="PS50026"/>
    </source>
</evidence>
<accession>A0A1W0A8H2</accession>
<keyword evidence="9" id="KW-1185">Reference proteome</keyword>
<organism evidence="8 9">
    <name type="scientific">Thraustotheca clavata</name>
    <dbReference type="NCBI Taxonomy" id="74557"/>
    <lineage>
        <taxon>Eukaryota</taxon>
        <taxon>Sar</taxon>
        <taxon>Stramenopiles</taxon>
        <taxon>Oomycota</taxon>
        <taxon>Saprolegniomycetes</taxon>
        <taxon>Saprolegniales</taxon>
        <taxon>Achlyaceae</taxon>
        <taxon>Thraustotheca</taxon>
    </lineage>
</organism>
<evidence type="ECO:0000313" key="8">
    <source>
        <dbReference type="EMBL" id="OQS06593.1"/>
    </source>
</evidence>
<dbReference type="OrthoDB" id="442731at2759"/>
<protein>
    <submittedName>
        <fullName evidence="8">Tenascin</fullName>
    </submittedName>
</protein>
<gene>
    <name evidence="8" type="ORF">THRCLA_01364</name>
</gene>